<dbReference type="GeneID" id="59299066"/>
<dbReference type="RefSeq" id="XP_037199341.1">
    <property type="nucleotide sequence ID" value="XM_037346796.1"/>
</dbReference>
<accession>A0A8H5QF13</accession>
<dbReference type="EMBL" id="JAAQRI010000448">
    <property type="protein sequence ID" value="KAF5614681.1"/>
    <property type="molecule type" value="Genomic_DNA"/>
</dbReference>
<dbReference type="AlphaFoldDB" id="A0A8H5QF13"/>
<sequence>MSADPGNDISLTSVPVTFPVISDLIKGYIAHRNSFRDLEQIVPLSIKRFHFEMDDIDSIVVVTEEAPLETEEAGGAANTRQLMKFAAHEADELRKLVQHIEDGKDDTDEIEALKKLFQLVRNEYTKQGCTYNADWMMELVTL</sequence>
<reference evidence="1 2" key="1">
    <citation type="submission" date="2020-05" db="EMBL/GenBank/DDBJ databases">
        <title>Identification and distribution of gene clusters putatively required for synthesis of sphingolipid metabolism inhibitors in phylogenetically diverse species of the filamentous fungus Fusarium.</title>
        <authorList>
            <person name="Kim H.-S."/>
            <person name="Busman M."/>
            <person name="Brown D.W."/>
            <person name="Divon H."/>
            <person name="Uhlig S."/>
            <person name="Proctor R.H."/>
        </authorList>
    </citation>
    <scope>NUCLEOTIDE SEQUENCE [LARGE SCALE GENOMIC DNA]</scope>
    <source>
        <strain evidence="1 2">NRRL 66243</strain>
    </source>
</reference>
<organism evidence="1 2">
    <name type="scientific">Fusarium tjaetaba</name>
    <dbReference type="NCBI Taxonomy" id="1567544"/>
    <lineage>
        <taxon>Eukaryota</taxon>
        <taxon>Fungi</taxon>
        <taxon>Dikarya</taxon>
        <taxon>Ascomycota</taxon>
        <taxon>Pezizomycotina</taxon>
        <taxon>Sordariomycetes</taxon>
        <taxon>Hypocreomycetidae</taxon>
        <taxon>Hypocreales</taxon>
        <taxon>Nectriaceae</taxon>
        <taxon>Fusarium</taxon>
        <taxon>Fusarium fujikuroi species complex</taxon>
    </lineage>
</organism>
<gene>
    <name evidence="1" type="ORF">FTJAE_13632</name>
</gene>
<comment type="caution">
    <text evidence="1">The sequence shown here is derived from an EMBL/GenBank/DDBJ whole genome shotgun (WGS) entry which is preliminary data.</text>
</comment>
<proteinExistence type="predicted"/>
<keyword evidence="2" id="KW-1185">Reference proteome</keyword>
<name>A0A8H5QF13_9HYPO</name>
<evidence type="ECO:0000313" key="1">
    <source>
        <dbReference type="EMBL" id="KAF5614681.1"/>
    </source>
</evidence>
<dbReference type="Proteomes" id="UP000530670">
    <property type="component" value="Unassembled WGS sequence"/>
</dbReference>
<protein>
    <submittedName>
        <fullName evidence="1">Uncharacterized protein</fullName>
    </submittedName>
</protein>
<evidence type="ECO:0000313" key="2">
    <source>
        <dbReference type="Proteomes" id="UP000530670"/>
    </source>
</evidence>